<comment type="caution">
    <text evidence="1">The sequence shown here is derived from an EMBL/GenBank/DDBJ whole genome shotgun (WGS) entry which is preliminary data.</text>
</comment>
<dbReference type="Proteomes" id="UP001243330">
    <property type="component" value="Unassembled WGS sequence"/>
</dbReference>
<protein>
    <submittedName>
        <fullName evidence="1">Uncharacterized protein</fullName>
    </submittedName>
</protein>
<dbReference type="AlphaFoldDB" id="A0AAD9AB12"/>
<sequence length="280" mass="29480">MRALLHELIQVILIPNTLLKDSLPLIEAWEDARPQPAKCSTRDGRLVIGCGWGVAGSRGAGVGRIGRAVKKQGLNIAGGVGGSDEETGDIMLGRVLLIQGIKERLVGLVALYRALKMHGEVVGASICEAIDELLFALSHGVVDLPAALDTESQEHALLERLPANVRQVAAQFLNAVLDQLDVVQGVGDHGSQAGSELFKVDVALEFAVLVSKAAAQKYATGEVVAQQEIGSGSPSEAWNMAENVVVDSARGGIGVGRERHRRAKNGLTWPAASNRGRGLA</sequence>
<evidence type="ECO:0000313" key="1">
    <source>
        <dbReference type="EMBL" id="KAK1844407.1"/>
    </source>
</evidence>
<accession>A0AAD9AB12</accession>
<gene>
    <name evidence="1" type="ORF">CCHR01_12987</name>
</gene>
<dbReference type="EMBL" id="JAQOWY010000313">
    <property type="protein sequence ID" value="KAK1844407.1"/>
    <property type="molecule type" value="Genomic_DNA"/>
</dbReference>
<evidence type="ECO:0000313" key="2">
    <source>
        <dbReference type="Proteomes" id="UP001243330"/>
    </source>
</evidence>
<reference evidence="1" key="1">
    <citation type="submission" date="2023-01" db="EMBL/GenBank/DDBJ databases">
        <title>Colletotrichum chrysophilum M932 genome sequence.</title>
        <authorList>
            <person name="Baroncelli R."/>
        </authorList>
    </citation>
    <scope>NUCLEOTIDE SEQUENCE</scope>
    <source>
        <strain evidence="1">M932</strain>
    </source>
</reference>
<organism evidence="1 2">
    <name type="scientific">Colletotrichum chrysophilum</name>
    <dbReference type="NCBI Taxonomy" id="1836956"/>
    <lineage>
        <taxon>Eukaryota</taxon>
        <taxon>Fungi</taxon>
        <taxon>Dikarya</taxon>
        <taxon>Ascomycota</taxon>
        <taxon>Pezizomycotina</taxon>
        <taxon>Sordariomycetes</taxon>
        <taxon>Hypocreomycetidae</taxon>
        <taxon>Glomerellales</taxon>
        <taxon>Glomerellaceae</taxon>
        <taxon>Colletotrichum</taxon>
        <taxon>Colletotrichum gloeosporioides species complex</taxon>
    </lineage>
</organism>
<proteinExistence type="predicted"/>
<keyword evidence="2" id="KW-1185">Reference proteome</keyword>
<name>A0AAD9AB12_9PEZI</name>